<dbReference type="Proteomes" id="UP001604043">
    <property type="component" value="Unassembled WGS sequence"/>
</dbReference>
<dbReference type="InterPro" id="IPR006160">
    <property type="entry name" value="SCFA_transpt_AtoE"/>
</dbReference>
<dbReference type="EMBL" id="JBAFUR010000006">
    <property type="protein sequence ID" value="MFG1254398.1"/>
    <property type="molecule type" value="Genomic_DNA"/>
</dbReference>
<feature type="transmembrane region" description="Helical" evidence="1">
    <location>
        <begin position="287"/>
        <end position="305"/>
    </location>
</feature>
<proteinExistence type="predicted"/>
<protein>
    <submittedName>
        <fullName evidence="2">TIGR00366 family protein</fullName>
    </submittedName>
</protein>
<feature type="transmembrane region" description="Helical" evidence="1">
    <location>
        <begin position="109"/>
        <end position="135"/>
    </location>
</feature>
<feature type="transmembrane region" description="Helical" evidence="1">
    <location>
        <begin position="197"/>
        <end position="220"/>
    </location>
</feature>
<dbReference type="PANTHER" id="PTHR41983:SF2">
    <property type="entry name" value="SHORT-CHAIN FATTY ACID TRANSPORTER-RELATED"/>
    <property type="match status" value="1"/>
</dbReference>
<feature type="transmembrane region" description="Helical" evidence="1">
    <location>
        <begin position="325"/>
        <end position="346"/>
    </location>
</feature>
<accession>A0ABW6ZMY4</accession>
<feature type="transmembrane region" description="Helical" evidence="1">
    <location>
        <begin position="62"/>
        <end position="89"/>
    </location>
</feature>
<feature type="transmembrane region" description="Helical" evidence="1">
    <location>
        <begin position="258"/>
        <end position="275"/>
    </location>
</feature>
<keyword evidence="1" id="KW-0812">Transmembrane</keyword>
<evidence type="ECO:0000256" key="1">
    <source>
        <dbReference type="SAM" id="Phobius"/>
    </source>
</evidence>
<feature type="transmembrane region" description="Helical" evidence="1">
    <location>
        <begin position="32"/>
        <end position="50"/>
    </location>
</feature>
<feature type="transmembrane region" description="Helical" evidence="1">
    <location>
        <begin position="147"/>
        <end position="164"/>
    </location>
</feature>
<keyword evidence="1" id="KW-1133">Transmembrane helix</keyword>
<reference evidence="2 3" key="1">
    <citation type="submission" date="2024-02" db="EMBL/GenBank/DDBJ databases">
        <title>Expansion and revision of Xanthobacter and proposal of Roseixanthobacter gen. nov.</title>
        <authorList>
            <person name="Soltysiak M.P.M."/>
            <person name="Jalihal A."/>
            <person name="Ory A."/>
            <person name="Chrisophersen C."/>
            <person name="Lee A.D."/>
            <person name="Boulton J."/>
            <person name="Springer M."/>
        </authorList>
    </citation>
    <scope>NUCLEOTIDE SEQUENCE [LARGE SCALE GENOMIC DNA]</scope>
    <source>
        <strain evidence="2 3">CB5</strain>
    </source>
</reference>
<organism evidence="2 3">
    <name type="scientific">Xanthobacter aminoxidans</name>
    <dbReference type="NCBI Taxonomy" id="186280"/>
    <lineage>
        <taxon>Bacteria</taxon>
        <taxon>Pseudomonadati</taxon>
        <taxon>Pseudomonadota</taxon>
        <taxon>Alphaproteobacteria</taxon>
        <taxon>Hyphomicrobiales</taxon>
        <taxon>Xanthobacteraceae</taxon>
        <taxon>Xanthobacter</taxon>
    </lineage>
</organism>
<keyword evidence="3" id="KW-1185">Reference proteome</keyword>
<feature type="transmembrane region" description="Helical" evidence="1">
    <location>
        <begin position="431"/>
        <end position="453"/>
    </location>
</feature>
<dbReference type="RefSeq" id="WP_029555680.1">
    <property type="nucleotide sequence ID" value="NZ_JBAFUR010000006.1"/>
</dbReference>
<gene>
    <name evidence="2" type="ORF">V5F30_19450</name>
</gene>
<name>A0ABW6ZMY4_9HYPH</name>
<evidence type="ECO:0000313" key="3">
    <source>
        <dbReference type="Proteomes" id="UP001604043"/>
    </source>
</evidence>
<keyword evidence="1" id="KW-0472">Membrane</keyword>
<comment type="caution">
    <text evidence="2">The sequence shown here is derived from an EMBL/GenBank/DDBJ whole genome shotgun (WGS) entry which is preliminary data.</text>
</comment>
<sequence>MTTQDAAAPPRPRRSFVAGSVYLFERLLPDPFVIAIGLTFAVAGAALLFAPKGDLVTVVTSWYTGVFGIVGFAFQMVMILVTGHAVAHAPVVQRGLKTLVATVSTPNQAVVLTFLVAAAASWLNWGFGLVVGAILAREVAKRIHLDFGWLVAAAYSGWVIWASGPSSSIALSQATHGNALNIVEKLTGKLLPFGDTVFTTFNLVPTVLVVILVPIAFILLKPREDEIVAFVPGPDEQAAPASAKSAGTFADKANRSRMVSLFLVLLGVAYLGVSWTTKGAKFDVNTVILIFLILGVALHGTPVAYSDAMKNAAKQTGSMILQYPIYGGIMGMIDATGLAAMISKFFVVVSTAHTLPFWTYIASLFITFLVPSGGGHWAVQGPFAIPAAVELHASIPAVTMSVAMGEQVSNMMQPFWALPVVAMAGIGIQRVLGFTVVTFFLAGIIYGAALLLLP</sequence>
<feature type="transmembrane region" description="Helical" evidence="1">
    <location>
        <begin position="358"/>
        <end position="379"/>
    </location>
</feature>
<dbReference type="PANTHER" id="PTHR41983">
    <property type="entry name" value="SHORT-CHAIN FATTY ACID TRANSPORTER-RELATED"/>
    <property type="match status" value="1"/>
</dbReference>
<evidence type="ECO:0000313" key="2">
    <source>
        <dbReference type="EMBL" id="MFG1254398.1"/>
    </source>
</evidence>
<dbReference type="Pfam" id="PF02667">
    <property type="entry name" value="SCFA_trans"/>
    <property type="match status" value="1"/>
</dbReference>